<reference evidence="2 3" key="1">
    <citation type="submission" date="2016-03" db="EMBL/GenBank/DDBJ databases">
        <title>EvidentialGene: Evidence-directed Construction of Genes on Genomes.</title>
        <authorList>
            <person name="Gilbert D.G."/>
            <person name="Choi J.-H."/>
            <person name="Mockaitis K."/>
            <person name="Colbourne J."/>
            <person name="Pfrender M."/>
        </authorList>
    </citation>
    <scope>NUCLEOTIDE SEQUENCE [LARGE SCALE GENOMIC DNA]</scope>
    <source>
        <strain evidence="2 3">Xinb3</strain>
        <tissue evidence="2">Complete organism</tissue>
    </source>
</reference>
<proteinExistence type="predicted"/>
<evidence type="ECO:0000256" key="1">
    <source>
        <dbReference type="SAM" id="MobiDB-lite"/>
    </source>
</evidence>
<organism evidence="2 3">
    <name type="scientific">Daphnia magna</name>
    <dbReference type="NCBI Taxonomy" id="35525"/>
    <lineage>
        <taxon>Eukaryota</taxon>
        <taxon>Metazoa</taxon>
        <taxon>Ecdysozoa</taxon>
        <taxon>Arthropoda</taxon>
        <taxon>Crustacea</taxon>
        <taxon>Branchiopoda</taxon>
        <taxon>Diplostraca</taxon>
        <taxon>Cladocera</taxon>
        <taxon>Anomopoda</taxon>
        <taxon>Daphniidae</taxon>
        <taxon>Daphnia</taxon>
    </lineage>
</organism>
<feature type="region of interest" description="Disordered" evidence="1">
    <location>
        <begin position="28"/>
        <end position="77"/>
    </location>
</feature>
<evidence type="ECO:0000313" key="3">
    <source>
        <dbReference type="Proteomes" id="UP000076858"/>
    </source>
</evidence>
<name>A0A164ER66_9CRUS</name>
<feature type="compositionally biased region" description="Polar residues" evidence="1">
    <location>
        <begin position="54"/>
        <end position="64"/>
    </location>
</feature>
<comment type="caution">
    <text evidence="2">The sequence shown here is derived from an EMBL/GenBank/DDBJ whole genome shotgun (WGS) entry which is preliminary data.</text>
</comment>
<sequence>MKRLRRPVAAVRQPPTDSLRSLHAGLQVPTGRRRLVGANKKKEKKGKRKKNWQAVRNQREANSNRIERKKRRGGGNCSVRARSRRLGRLHQPSFMRPSSSHTYMHKRTRFYRQMAIVPQSTMHRHMYSVLRDRNGFLRTPINKKRTKSHRKAFGLSECSRRARLSVATTPTITTT</sequence>
<gene>
    <name evidence="2" type="ORF">APZ42_008298</name>
</gene>
<keyword evidence="3" id="KW-1185">Reference proteome</keyword>
<feature type="compositionally biased region" description="Basic residues" evidence="1">
    <location>
        <begin position="31"/>
        <end position="51"/>
    </location>
</feature>
<dbReference type="EMBL" id="LRGB01022835">
    <property type="protein sequence ID" value="KZR97041.1"/>
    <property type="molecule type" value="Genomic_DNA"/>
</dbReference>
<accession>A0A164ER66</accession>
<evidence type="ECO:0000313" key="2">
    <source>
        <dbReference type="EMBL" id="KZR97041.1"/>
    </source>
</evidence>
<dbReference type="Proteomes" id="UP000076858">
    <property type="component" value="Unassembled WGS sequence"/>
</dbReference>
<protein>
    <submittedName>
        <fullName evidence="2">Uncharacterized protein</fullName>
    </submittedName>
</protein>
<dbReference type="AlphaFoldDB" id="A0A164ER66"/>